<feature type="compositionally biased region" description="Pro residues" evidence="1">
    <location>
        <begin position="336"/>
        <end position="345"/>
    </location>
</feature>
<dbReference type="CDD" id="cd09736">
    <property type="entry name" value="Csy2_I-F"/>
    <property type="match status" value="1"/>
</dbReference>
<reference evidence="2 3" key="1">
    <citation type="journal article" date="2020" name="Microorganisms">
        <title>Osmotic Adaptation and Compatible Solute Biosynthesis of Phototrophic Bacteria as Revealed from Genome Analyses.</title>
        <authorList>
            <person name="Imhoff J.F."/>
            <person name="Rahn T."/>
            <person name="Kunzel S."/>
            <person name="Keller A."/>
            <person name="Neulinger S.C."/>
        </authorList>
    </citation>
    <scope>NUCLEOTIDE SEQUENCE [LARGE SCALE GENOMIC DNA]</scope>
    <source>
        <strain evidence="2 3">DSM 25653</strain>
    </source>
</reference>
<gene>
    <name evidence="2" type="primary">csy2</name>
    <name evidence="2" type="ORF">CKO42_15805</name>
</gene>
<accession>A0A9X0WAF7</accession>
<dbReference type="NCBIfam" id="TIGR02565">
    <property type="entry name" value="cas_Csy2"/>
    <property type="match status" value="1"/>
</dbReference>
<dbReference type="AlphaFoldDB" id="A0A9X0WAF7"/>
<name>A0A9X0WAF7_9GAMM</name>
<sequence length="360" mass="39922">MTHESNQPAHRAVLAIPHLRVQNANAISSPLTWGFPAMTAFVGLMRALERRLGLDPGIAFFAVGVVCHDFEAQINRGGFTHAFRLTRNPVQHDGRSAAIVEEGRVHLEVTLVFDVEISDAHLADAPRQALAERIADELAGMRLAGGSIMSRLQGTTRRVPTRPVLEPVPDADDNDAGEQHKWFRRLARRWLPGFALVSRNDLLGARLTELRAENPTATALDAWLDLSRWNSHADAPPVTAEGDPTAKVEWQTDHRPGWIVPIPVGFSALSALQPPGSVRGARDMTTPFRFVETVWSVGQWISPHRLKRLDDLLWEPVHDPEHPTASGLYRCHNGYQPPPESPEPANPINDSTQRSIRRAQ</sequence>
<organism evidence="2 3">
    <name type="scientific">Lamprobacter modestohalophilus</name>
    <dbReference type="NCBI Taxonomy" id="1064514"/>
    <lineage>
        <taxon>Bacteria</taxon>
        <taxon>Pseudomonadati</taxon>
        <taxon>Pseudomonadota</taxon>
        <taxon>Gammaproteobacteria</taxon>
        <taxon>Chromatiales</taxon>
        <taxon>Chromatiaceae</taxon>
        <taxon>Lamprobacter</taxon>
    </lineage>
</organism>
<comment type="caution">
    <text evidence="2">The sequence shown here is derived from an EMBL/GenBank/DDBJ whole genome shotgun (WGS) entry which is preliminary data.</text>
</comment>
<dbReference type="Proteomes" id="UP001138768">
    <property type="component" value="Unassembled WGS sequence"/>
</dbReference>
<dbReference type="Pfam" id="PF09614">
    <property type="entry name" value="Cas_Csy2"/>
    <property type="match status" value="1"/>
</dbReference>
<dbReference type="EMBL" id="NRRY01000028">
    <property type="protein sequence ID" value="MBK1619881.1"/>
    <property type="molecule type" value="Genomic_DNA"/>
</dbReference>
<feature type="region of interest" description="Disordered" evidence="1">
    <location>
        <begin position="323"/>
        <end position="360"/>
    </location>
</feature>
<dbReference type="InterPro" id="IPR013398">
    <property type="entry name" value="CRISPR-assoc_prot_Csy2"/>
</dbReference>
<evidence type="ECO:0000256" key="1">
    <source>
        <dbReference type="SAM" id="MobiDB-lite"/>
    </source>
</evidence>
<dbReference type="RefSeq" id="WP_200246130.1">
    <property type="nucleotide sequence ID" value="NZ_NRRY01000028.1"/>
</dbReference>
<keyword evidence="3" id="KW-1185">Reference proteome</keyword>
<protein>
    <submittedName>
        <fullName evidence="2">Type I-F CRISPR-associated protein Csy2</fullName>
    </submittedName>
</protein>
<proteinExistence type="predicted"/>
<evidence type="ECO:0000313" key="3">
    <source>
        <dbReference type="Proteomes" id="UP001138768"/>
    </source>
</evidence>
<evidence type="ECO:0000313" key="2">
    <source>
        <dbReference type="EMBL" id="MBK1619881.1"/>
    </source>
</evidence>